<proteinExistence type="predicted"/>
<evidence type="ECO:0000313" key="1">
    <source>
        <dbReference type="EMBL" id="SNU37612.1"/>
    </source>
</evidence>
<dbReference type="AlphaFoldDB" id="A0A285B9M3"/>
<dbReference type="Proteomes" id="UP000220639">
    <property type="component" value="Unassembled WGS sequence"/>
</dbReference>
<name>A0A285B9M3_9ENTR</name>
<accession>A0A285B9M3</accession>
<evidence type="ECO:0000313" key="2">
    <source>
        <dbReference type="Proteomes" id="UP000220639"/>
    </source>
</evidence>
<gene>
    <name evidence="1" type="ORF">KOSB73_40158</name>
</gene>
<sequence length="59" mass="7007">MIFITIFSPVTFLYYQEKIPESVFYKFRLKYELITSRTTLQGRMQECVVEKCGNCVNSL</sequence>
<protein>
    <submittedName>
        <fullName evidence="1">Uncharacterized protein</fullName>
    </submittedName>
</protein>
<organism evidence="1 2">
    <name type="scientific">Klebsiella grimontii</name>
    <dbReference type="NCBI Taxonomy" id="2058152"/>
    <lineage>
        <taxon>Bacteria</taxon>
        <taxon>Pseudomonadati</taxon>
        <taxon>Pseudomonadota</taxon>
        <taxon>Gammaproteobacteria</taxon>
        <taxon>Enterobacterales</taxon>
        <taxon>Enterobacteriaceae</taxon>
        <taxon>Klebsiella/Raoultella group</taxon>
        <taxon>Klebsiella</taxon>
    </lineage>
</organism>
<reference evidence="2" key="1">
    <citation type="submission" date="2017-08" db="EMBL/GenBank/DDBJ databases">
        <authorList>
            <person name="Brisse S."/>
        </authorList>
    </citation>
    <scope>NUCLEOTIDE SEQUENCE [LARGE SCALE GENOMIC DNA]</scope>
    <source>
        <strain evidence="2">06D021</strain>
    </source>
</reference>
<dbReference type="EMBL" id="FZTC01000034">
    <property type="protein sequence ID" value="SNU37612.1"/>
    <property type="molecule type" value="Genomic_DNA"/>
</dbReference>